<protein>
    <recommendedName>
        <fullName evidence="5">Deacetylase sirtuin-type domain-containing protein</fullName>
    </recommendedName>
</protein>
<keyword evidence="3" id="KW-0479">Metal-binding</keyword>
<feature type="binding site" evidence="3">
    <location>
        <position position="174"/>
    </location>
    <ligand>
        <name>Zn(2+)</name>
        <dbReference type="ChEBI" id="CHEBI:29105"/>
    </ligand>
</feature>
<feature type="binding site" evidence="3">
    <location>
        <position position="212"/>
    </location>
    <ligand>
        <name>Zn(2+)</name>
        <dbReference type="ChEBI" id="CHEBI:29105"/>
    </ligand>
</feature>
<dbReference type="GO" id="GO:0046872">
    <property type="term" value="F:metal ion binding"/>
    <property type="evidence" value="ECO:0007669"/>
    <property type="project" value="UniProtKB-KW"/>
</dbReference>
<dbReference type="InterPro" id="IPR050134">
    <property type="entry name" value="NAD-dep_sirtuin_deacylases"/>
</dbReference>
<dbReference type="PROSITE" id="PS50305">
    <property type="entry name" value="SIRTUIN"/>
    <property type="match status" value="1"/>
</dbReference>
<keyword evidence="1" id="KW-0808">Transferase</keyword>
<feature type="region of interest" description="Disordered" evidence="4">
    <location>
        <begin position="1"/>
        <end position="24"/>
    </location>
</feature>
<feature type="domain" description="Deacetylase sirtuin-type" evidence="5">
    <location>
        <begin position="18"/>
        <end position="340"/>
    </location>
</feature>
<keyword evidence="2" id="KW-0520">NAD</keyword>
<evidence type="ECO:0000256" key="2">
    <source>
        <dbReference type="ARBA" id="ARBA00023027"/>
    </source>
</evidence>
<name>A0AAE0GM25_9CHLO</name>
<dbReference type="EMBL" id="LGRX02004364">
    <property type="protein sequence ID" value="KAK3280528.1"/>
    <property type="molecule type" value="Genomic_DNA"/>
</dbReference>
<dbReference type="Pfam" id="PF02146">
    <property type="entry name" value="SIR2"/>
    <property type="match status" value="1"/>
</dbReference>
<keyword evidence="7" id="KW-1185">Reference proteome</keyword>
<dbReference type="Gene3D" id="3.40.50.1220">
    <property type="entry name" value="TPP-binding domain"/>
    <property type="match status" value="1"/>
</dbReference>
<accession>A0AAE0GM25</accession>
<dbReference type="PANTHER" id="PTHR11085">
    <property type="entry name" value="NAD-DEPENDENT PROTEIN DEACYLASE SIRTUIN-5, MITOCHONDRIAL-RELATED"/>
    <property type="match status" value="1"/>
</dbReference>
<dbReference type="InterPro" id="IPR029035">
    <property type="entry name" value="DHS-like_NAD/FAD-binding_dom"/>
</dbReference>
<feature type="binding site" evidence="3">
    <location>
        <position position="171"/>
    </location>
    <ligand>
        <name>Zn(2+)</name>
        <dbReference type="ChEBI" id="CHEBI:29105"/>
    </ligand>
</feature>
<dbReference type="GO" id="GO:0070403">
    <property type="term" value="F:NAD+ binding"/>
    <property type="evidence" value="ECO:0007669"/>
    <property type="project" value="InterPro"/>
</dbReference>
<evidence type="ECO:0000313" key="7">
    <source>
        <dbReference type="Proteomes" id="UP001190700"/>
    </source>
</evidence>
<dbReference type="CDD" id="cd00296">
    <property type="entry name" value="SIR2"/>
    <property type="match status" value="1"/>
</dbReference>
<feature type="binding site" evidence="3">
    <location>
        <position position="209"/>
    </location>
    <ligand>
        <name>Zn(2+)</name>
        <dbReference type="ChEBI" id="CHEBI:29105"/>
    </ligand>
</feature>
<dbReference type="AlphaFoldDB" id="A0AAE0GM25"/>
<feature type="compositionally biased region" description="Basic and acidic residues" evidence="4">
    <location>
        <begin position="1"/>
        <end position="15"/>
    </location>
</feature>
<comment type="caution">
    <text evidence="6">The sequence shown here is derived from an EMBL/GenBank/DDBJ whole genome shotgun (WGS) entry which is preliminary data.</text>
</comment>
<dbReference type="Proteomes" id="UP001190700">
    <property type="component" value="Unassembled WGS sequence"/>
</dbReference>
<dbReference type="GO" id="GO:0017136">
    <property type="term" value="F:histone deacetylase activity, NAD-dependent"/>
    <property type="evidence" value="ECO:0007669"/>
    <property type="project" value="TreeGrafter"/>
</dbReference>
<evidence type="ECO:0000256" key="3">
    <source>
        <dbReference type="PROSITE-ProRule" id="PRU00236"/>
    </source>
</evidence>
<proteinExistence type="predicted"/>
<dbReference type="InterPro" id="IPR026590">
    <property type="entry name" value="Ssirtuin_cat_dom"/>
</dbReference>
<dbReference type="InterPro" id="IPR003000">
    <property type="entry name" value="Sirtuin"/>
</dbReference>
<organism evidence="6 7">
    <name type="scientific">Cymbomonas tetramitiformis</name>
    <dbReference type="NCBI Taxonomy" id="36881"/>
    <lineage>
        <taxon>Eukaryota</taxon>
        <taxon>Viridiplantae</taxon>
        <taxon>Chlorophyta</taxon>
        <taxon>Pyramimonadophyceae</taxon>
        <taxon>Pyramimonadales</taxon>
        <taxon>Pyramimonadaceae</taxon>
        <taxon>Cymbomonas</taxon>
    </lineage>
</organism>
<feature type="active site" description="Proton acceptor" evidence="3">
    <location>
        <position position="163"/>
    </location>
</feature>
<dbReference type="PANTHER" id="PTHR11085:SF4">
    <property type="entry name" value="NAD-DEPENDENT PROTEIN DEACYLASE"/>
    <property type="match status" value="1"/>
</dbReference>
<evidence type="ECO:0000256" key="4">
    <source>
        <dbReference type="SAM" id="MobiDB-lite"/>
    </source>
</evidence>
<dbReference type="SUPFAM" id="SSF52467">
    <property type="entry name" value="DHS-like NAD/FAD-binding domain"/>
    <property type="match status" value="1"/>
</dbReference>
<sequence>MEGRDDFDAHRHEDAGDPTSEIPGSREYYRAASAILEADYLLVATGAGFSADSGLPVYKDIADVRAYKDKNLTYSDLCRASLLAADPRLFYGFWGHCYNLYQDTHPHEGYAILSKWFEKMQCRSTRLSTPVPSCGNRHYVYTSNIDGHHRRTGILDTCLLEIHGCLNDWVCTSCGSGPSPLPADFRFAVDDETRQQIVQAEGASAHEACATCGGQRRPSVMMFDDDCLDIIPGLPERMEAYQVWEASVEDALSGSGGARVVVLELGCGVNVPSVRQECEDVVKDCVRVCPEGLGSSALLIRVNPDFPLNPRLSTHTLSMRQGALAAIRGIECAMAQIEGSKCSV</sequence>
<reference evidence="6 7" key="1">
    <citation type="journal article" date="2015" name="Genome Biol. Evol.">
        <title>Comparative Genomics of a Bacterivorous Green Alga Reveals Evolutionary Causalities and Consequences of Phago-Mixotrophic Mode of Nutrition.</title>
        <authorList>
            <person name="Burns J.A."/>
            <person name="Paasch A."/>
            <person name="Narechania A."/>
            <person name="Kim E."/>
        </authorList>
    </citation>
    <scope>NUCLEOTIDE SEQUENCE [LARGE SCALE GENOMIC DNA]</scope>
    <source>
        <strain evidence="6 7">PLY_AMNH</strain>
    </source>
</reference>
<evidence type="ECO:0000313" key="6">
    <source>
        <dbReference type="EMBL" id="KAK3280528.1"/>
    </source>
</evidence>
<evidence type="ECO:0000256" key="1">
    <source>
        <dbReference type="ARBA" id="ARBA00022679"/>
    </source>
</evidence>
<evidence type="ECO:0000259" key="5">
    <source>
        <dbReference type="PROSITE" id="PS50305"/>
    </source>
</evidence>
<keyword evidence="3" id="KW-0862">Zinc</keyword>
<gene>
    <name evidence="6" type="ORF">CYMTET_11622</name>
</gene>